<comment type="subcellular location">
    <subcellularLocation>
        <location evidence="1">Cell envelope</location>
    </subcellularLocation>
</comment>
<keyword evidence="4" id="KW-0408">Iron</keyword>
<keyword evidence="9" id="KW-1185">Reference proteome</keyword>
<dbReference type="InterPro" id="IPR002491">
    <property type="entry name" value="ABC_transptr_periplasmic_BD"/>
</dbReference>
<keyword evidence="3" id="KW-0813">Transport</keyword>
<dbReference type="RefSeq" id="WP_284391122.1">
    <property type="nucleotide sequence ID" value="NZ_BSNG01000001.1"/>
</dbReference>
<evidence type="ECO:0000259" key="7">
    <source>
        <dbReference type="PROSITE" id="PS50983"/>
    </source>
</evidence>
<evidence type="ECO:0000256" key="3">
    <source>
        <dbReference type="ARBA" id="ARBA00022448"/>
    </source>
</evidence>
<dbReference type="PROSITE" id="PS50983">
    <property type="entry name" value="FE_B12_PBP"/>
    <property type="match status" value="1"/>
</dbReference>
<dbReference type="Gene3D" id="3.40.50.1980">
    <property type="entry name" value="Nitrogenase molybdenum iron protein domain"/>
    <property type="match status" value="2"/>
</dbReference>
<keyword evidence="4" id="KW-0410">Iron transport</keyword>
<evidence type="ECO:0000256" key="5">
    <source>
        <dbReference type="ARBA" id="ARBA00022729"/>
    </source>
</evidence>
<comment type="similarity">
    <text evidence="2">Belongs to the bacterial solute-binding protein 8 family.</text>
</comment>
<organism evidence="8 9">
    <name type="scientific">Devosia yakushimensis</name>
    <dbReference type="NCBI Taxonomy" id="470028"/>
    <lineage>
        <taxon>Bacteria</taxon>
        <taxon>Pseudomonadati</taxon>
        <taxon>Pseudomonadota</taxon>
        <taxon>Alphaproteobacteria</taxon>
        <taxon>Hyphomicrobiales</taxon>
        <taxon>Devosiaceae</taxon>
        <taxon>Devosia</taxon>
    </lineage>
</organism>
<dbReference type="Proteomes" id="UP001161406">
    <property type="component" value="Unassembled WGS sequence"/>
</dbReference>
<accession>A0ABQ5UG90</accession>
<sequence>MTAKLLIAAALLAGLTLPALAQETRSFTDDAGRIVEVPVHPLRIVSLHDSSLTVPLIELGVIPVGSFGRPGADGQTYMRGAATLTGATFENSNIAYVGGSPADLEAIAALEPDLILTSTFQEVPVEQLEKIAPTVVVEDNMRGELATFEDIAELTGTQDRLTTLKARYEGQIAQIRKLIDGKDITASIILTQNGQIAAWNTYGVLGKVLRDAGVTFPEIIEAIEGSERELFSGEQLQAFDADVMFVTYDLARDDGPDVVMDELNTIAPGFCEFLFACSNDQLVLLPREDAVARSYTALGLMAEAVLVTLTSTPLKQMSP</sequence>
<evidence type="ECO:0000256" key="6">
    <source>
        <dbReference type="SAM" id="SignalP"/>
    </source>
</evidence>
<feature type="chain" id="PRO_5045795844" evidence="6">
    <location>
        <begin position="22"/>
        <end position="319"/>
    </location>
</feature>
<keyword evidence="4" id="KW-0406">Ion transport</keyword>
<evidence type="ECO:0000256" key="2">
    <source>
        <dbReference type="ARBA" id="ARBA00008814"/>
    </source>
</evidence>
<proteinExistence type="inferred from homology"/>
<feature type="signal peptide" evidence="6">
    <location>
        <begin position="1"/>
        <end position="21"/>
    </location>
</feature>
<evidence type="ECO:0000313" key="9">
    <source>
        <dbReference type="Proteomes" id="UP001161406"/>
    </source>
</evidence>
<reference evidence="8" key="1">
    <citation type="journal article" date="2014" name="Int. J. Syst. Evol. Microbiol.">
        <title>Complete genome of a new Firmicutes species belonging to the dominant human colonic microbiota ('Ruminococcus bicirculans') reveals two chromosomes and a selective capacity to utilize plant glucans.</title>
        <authorList>
            <consortium name="NISC Comparative Sequencing Program"/>
            <person name="Wegmann U."/>
            <person name="Louis P."/>
            <person name="Goesmann A."/>
            <person name="Henrissat B."/>
            <person name="Duncan S.H."/>
            <person name="Flint H.J."/>
        </authorList>
    </citation>
    <scope>NUCLEOTIDE SEQUENCE</scope>
    <source>
        <strain evidence="8">NBRC 103855</strain>
    </source>
</reference>
<dbReference type="PANTHER" id="PTHR30532:SF25">
    <property type="entry name" value="IRON(III) DICITRATE-BINDING PERIPLASMIC PROTEIN"/>
    <property type="match status" value="1"/>
</dbReference>
<dbReference type="InterPro" id="IPR051313">
    <property type="entry name" value="Bact_iron-sidero_bind"/>
</dbReference>
<evidence type="ECO:0000256" key="4">
    <source>
        <dbReference type="ARBA" id="ARBA00022496"/>
    </source>
</evidence>
<gene>
    <name evidence="8" type="ORF">GCM10007913_24230</name>
</gene>
<evidence type="ECO:0000256" key="1">
    <source>
        <dbReference type="ARBA" id="ARBA00004196"/>
    </source>
</evidence>
<protein>
    <submittedName>
        <fullName evidence="8">Protein translocase component YidC</fullName>
    </submittedName>
</protein>
<comment type="caution">
    <text evidence="8">The sequence shown here is derived from an EMBL/GenBank/DDBJ whole genome shotgun (WGS) entry which is preliminary data.</text>
</comment>
<feature type="domain" description="Fe/B12 periplasmic-binding" evidence="7">
    <location>
        <begin position="44"/>
        <end position="313"/>
    </location>
</feature>
<name>A0ABQ5UG90_9HYPH</name>
<dbReference type="PANTHER" id="PTHR30532">
    <property type="entry name" value="IRON III DICITRATE-BINDING PERIPLASMIC PROTEIN"/>
    <property type="match status" value="1"/>
</dbReference>
<dbReference type="SUPFAM" id="SSF53807">
    <property type="entry name" value="Helical backbone' metal receptor"/>
    <property type="match status" value="1"/>
</dbReference>
<keyword evidence="5 6" id="KW-0732">Signal</keyword>
<dbReference type="EMBL" id="BSNG01000001">
    <property type="protein sequence ID" value="GLQ10491.1"/>
    <property type="molecule type" value="Genomic_DNA"/>
</dbReference>
<dbReference type="Pfam" id="PF01497">
    <property type="entry name" value="Peripla_BP_2"/>
    <property type="match status" value="1"/>
</dbReference>
<evidence type="ECO:0000313" key="8">
    <source>
        <dbReference type="EMBL" id="GLQ10491.1"/>
    </source>
</evidence>
<reference evidence="8" key="2">
    <citation type="submission" date="2023-01" db="EMBL/GenBank/DDBJ databases">
        <title>Draft genome sequence of Devosia yakushimensis strain NBRC 103855.</title>
        <authorList>
            <person name="Sun Q."/>
            <person name="Mori K."/>
        </authorList>
    </citation>
    <scope>NUCLEOTIDE SEQUENCE</scope>
    <source>
        <strain evidence="8">NBRC 103855</strain>
    </source>
</reference>